<evidence type="ECO:0000313" key="2">
    <source>
        <dbReference type="EMBL" id="VDK48056.1"/>
    </source>
</evidence>
<accession>A0A0M3JY24</accession>
<proteinExistence type="predicted"/>
<reference evidence="2 3" key="2">
    <citation type="submission" date="2018-11" db="EMBL/GenBank/DDBJ databases">
        <authorList>
            <consortium name="Pathogen Informatics"/>
        </authorList>
    </citation>
    <scope>NUCLEOTIDE SEQUENCE [LARGE SCALE GENOMIC DNA]</scope>
</reference>
<dbReference type="AlphaFoldDB" id="A0A0M3JY24"/>
<keyword evidence="3" id="KW-1185">Reference proteome</keyword>
<sequence>MSVDREIDDIRLTIHEIHRELYKIDAHLDGAVEKVDRELNYFDDQLRNVVQEANQIRSQFEETISSFPNQQIYLAILLVLDVLIWLIVGYLIYKVMIAWKHRHRAAEKFMMKISGHPSKKIVVNPKNDPNYVVWKQPQPDNPPLYDALPTNGLLPMYSRINDKG</sequence>
<dbReference type="WBParaSite" id="ASIM_0001332001-mRNA-1">
    <property type="protein sequence ID" value="ASIM_0001332001-mRNA-1"/>
    <property type="gene ID" value="ASIM_0001332001"/>
</dbReference>
<name>A0A0M3JY24_ANISI</name>
<dbReference type="Proteomes" id="UP000267096">
    <property type="component" value="Unassembled WGS sequence"/>
</dbReference>
<evidence type="ECO:0000256" key="1">
    <source>
        <dbReference type="SAM" id="Phobius"/>
    </source>
</evidence>
<dbReference type="OrthoDB" id="5792205at2759"/>
<reference evidence="4" key="1">
    <citation type="submission" date="2017-02" db="UniProtKB">
        <authorList>
            <consortium name="WormBaseParasite"/>
        </authorList>
    </citation>
    <scope>IDENTIFICATION</scope>
</reference>
<keyword evidence="1" id="KW-1133">Transmembrane helix</keyword>
<evidence type="ECO:0000313" key="3">
    <source>
        <dbReference type="Proteomes" id="UP000267096"/>
    </source>
</evidence>
<dbReference type="EMBL" id="UYRR01031242">
    <property type="protein sequence ID" value="VDK48056.1"/>
    <property type="molecule type" value="Genomic_DNA"/>
</dbReference>
<feature type="transmembrane region" description="Helical" evidence="1">
    <location>
        <begin position="72"/>
        <end position="93"/>
    </location>
</feature>
<gene>
    <name evidence="2" type="ORF">ASIM_LOCUS12748</name>
</gene>
<keyword evidence="1" id="KW-0812">Transmembrane</keyword>
<keyword evidence="1" id="KW-0472">Membrane</keyword>
<organism evidence="4">
    <name type="scientific">Anisakis simplex</name>
    <name type="common">Herring worm</name>
    <dbReference type="NCBI Taxonomy" id="6269"/>
    <lineage>
        <taxon>Eukaryota</taxon>
        <taxon>Metazoa</taxon>
        <taxon>Ecdysozoa</taxon>
        <taxon>Nematoda</taxon>
        <taxon>Chromadorea</taxon>
        <taxon>Rhabditida</taxon>
        <taxon>Spirurina</taxon>
        <taxon>Ascaridomorpha</taxon>
        <taxon>Ascaridoidea</taxon>
        <taxon>Anisakidae</taxon>
        <taxon>Anisakis</taxon>
        <taxon>Anisakis simplex complex</taxon>
    </lineage>
</organism>
<protein>
    <submittedName>
        <fullName evidence="4">t-SNARE coiled-coil homology domain-containing protein</fullName>
    </submittedName>
</protein>
<evidence type="ECO:0000313" key="4">
    <source>
        <dbReference type="WBParaSite" id="ASIM_0001332001-mRNA-1"/>
    </source>
</evidence>